<comment type="caution">
    <text evidence="2">The sequence shown here is derived from an EMBL/GenBank/DDBJ whole genome shotgun (WGS) entry which is preliminary data.</text>
</comment>
<feature type="region of interest" description="Disordered" evidence="1">
    <location>
        <begin position="120"/>
        <end position="148"/>
    </location>
</feature>
<feature type="compositionally biased region" description="Low complexity" evidence="1">
    <location>
        <begin position="39"/>
        <end position="50"/>
    </location>
</feature>
<organism evidence="2 3">
    <name type="scientific">Pseudoscardovia suis</name>
    <dbReference type="NCBI Taxonomy" id="987063"/>
    <lineage>
        <taxon>Bacteria</taxon>
        <taxon>Bacillati</taxon>
        <taxon>Actinomycetota</taxon>
        <taxon>Actinomycetes</taxon>
        <taxon>Bifidobacteriales</taxon>
        <taxon>Bifidobacteriaceae</taxon>
        <taxon>Pseudoscardovia</taxon>
    </lineage>
</organism>
<evidence type="ECO:0000313" key="3">
    <source>
        <dbReference type="Proteomes" id="UP000216454"/>
    </source>
</evidence>
<sequence length="185" mass="20278">MPREHDPAPSPTNATACHNPNPHNLHPGSTTLHPQPQKTPSTISITTPSPVQGTQHRTLSNRCPRQLISSQPQPAPRAHNIAPLSRRYPRQPPPSPRQPHRGRTTLHPRQQIHALAASLTTLPAPRAHGPAPSTTDARVNHTHHHSILHPRRTIPHPHQRIRASTNLIAAPTCAQGAQPRILGNR</sequence>
<name>A0A261EQK3_9BIFI</name>
<feature type="region of interest" description="Disordered" evidence="1">
    <location>
        <begin position="1"/>
        <end position="106"/>
    </location>
</feature>
<dbReference type="Proteomes" id="UP000216454">
    <property type="component" value="Unassembled WGS sequence"/>
</dbReference>
<gene>
    <name evidence="2" type="ORF">PSSU_1619</name>
</gene>
<dbReference type="AlphaFoldDB" id="A0A261EQK3"/>
<proteinExistence type="predicted"/>
<feature type="compositionally biased region" description="Polar residues" evidence="1">
    <location>
        <begin position="11"/>
        <end position="38"/>
    </location>
</feature>
<protein>
    <submittedName>
        <fullName evidence="2">Uncharacterized protein</fullName>
    </submittedName>
</protein>
<feature type="compositionally biased region" description="Polar residues" evidence="1">
    <location>
        <begin position="51"/>
        <end position="72"/>
    </location>
</feature>
<reference evidence="2 3" key="1">
    <citation type="journal article" date="2017" name="BMC Genomics">
        <title>Comparative genomic and phylogenomic analyses of the Bifidobacteriaceae family.</title>
        <authorList>
            <person name="Lugli G.A."/>
            <person name="Milani C."/>
            <person name="Turroni F."/>
            <person name="Duranti S."/>
            <person name="Mancabelli L."/>
            <person name="Mangifesta M."/>
            <person name="Ferrario C."/>
            <person name="Modesto M."/>
            <person name="Mattarelli P."/>
            <person name="Jiri K."/>
            <person name="van Sinderen D."/>
            <person name="Ventura M."/>
        </authorList>
    </citation>
    <scope>NUCLEOTIDE SEQUENCE [LARGE SCALE GENOMIC DNA]</scope>
    <source>
        <strain evidence="2 3">DSM 24744</strain>
    </source>
</reference>
<dbReference type="EMBL" id="MWWQ01000017">
    <property type="protein sequence ID" value="OZG49124.1"/>
    <property type="molecule type" value="Genomic_DNA"/>
</dbReference>
<evidence type="ECO:0000313" key="2">
    <source>
        <dbReference type="EMBL" id="OZG49124.1"/>
    </source>
</evidence>
<evidence type="ECO:0000256" key="1">
    <source>
        <dbReference type="SAM" id="MobiDB-lite"/>
    </source>
</evidence>
<accession>A0A261EQK3</accession>
<keyword evidence="3" id="KW-1185">Reference proteome</keyword>